<feature type="compositionally biased region" description="Low complexity" evidence="7">
    <location>
        <begin position="369"/>
        <end position="379"/>
    </location>
</feature>
<dbReference type="PANTHER" id="PTHR43711:SF1">
    <property type="entry name" value="HISTIDINE KINASE 1"/>
    <property type="match status" value="1"/>
</dbReference>
<keyword evidence="6" id="KW-0902">Two-component regulatory system</keyword>
<dbReference type="InterPro" id="IPR036097">
    <property type="entry name" value="HisK_dim/P_sf"/>
</dbReference>
<proteinExistence type="predicted"/>
<protein>
    <recommendedName>
        <fullName evidence="3">histidine kinase</fullName>
        <ecNumber evidence="3">2.7.13.3</ecNumber>
    </recommendedName>
</protein>
<evidence type="ECO:0000313" key="10">
    <source>
        <dbReference type="Proteomes" id="UP000624709"/>
    </source>
</evidence>
<dbReference type="Proteomes" id="UP000624709">
    <property type="component" value="Unassembled WGS sequence"/>
</dbReference>
<dbReference type="EMBL" id="BOMS01000088">
    <property type="protein sequence ID" value="GIE69498.1"/>
    <property type="molecule type" value="Genomic_DNA"/>
</dbReference>
<dbReference type="PANTHER" id="PTHR43711">
    <property type="entry name" value="TWO-COMPONENT HISTIDINE KINASE"/>
    <property type="match status" value="1"/>
</dbReference>
<sequence>MTRSSTAAERLATPDHVWLNFPVAGHAVVSITADGTVNSYNEGARLLFDIPAGAERIQAADLFGPPLVTAEGRRSLLDGLAAASEQPPAWTGTLACFRGPGRPFVVTATAVRDLGGAAGEGSLTVICGPPPPRNAALPAAGWLPPDLAPRIGHELRGTMTGIAGLAAILARRAAGASGTGDELRRLGMIEQAARAGIAVVDNVVEISRIESGRIHCTKAAADLQQVIAAAIGMCAAAVGATAEVRDTTVGAVVVRTDPGLVRPILVELITNALVAGSATRVSVRAHALTDTTSIEVTDDGRGIAVEDQPTIFEAFVRGQSAPDTAAGLGLYLARRRAQLIGAEVTMSSSPGHGSTFTLTLPAGSDPEPTATARTGAGGT</sequence>
<keyword evidence="5" id="KW-0418">Kinase</keyword>
<dbReference type="InterPro" id="IPR005467">
    <property type="entry name" value="His_kinase_dom"/>
</dbReference>
<accession>A0ABQ4BFP0</accession>
<evidence type="ECO:0000256" key="4">
    <source>
        <dbReference type="ARBA" id="ARBA00022679"/>
    </source>
</evidence>
<dbReference type="RefSeq" id="WP_203827644.1">
    <property type="nucleotide sequence ID" value="NZ_BAAATY010000019.1"/>
</dbReference>
<dbReference type="Gene3D" id="1.10.287.130">
    <property type="match status" value="1"/>
</dbReference>
<dbReference type="PRINTS" id="PR00344">
    <property type="entry name" value="BCTRLSENSOR"/>
</dbReference>
<dbReference type="CDD" id="cd00075">
    <property type="entry name" value="HATPase"/>
    <property type="match status" value="1"/>
</dbReference>
<comment type="caution">
    <text evidence="9">The sequence shown here is derived from an EMBL/GenBank/DDBJ whole genome shotgun (WGS) entry which is preliminary data.</text>
</comment>
<dbReference type="InterPro" id="IPR004358">
    <property type="entry name" value="Sig_transdc_His_kin-like_C"/>
</dbReference>
<dbReference type="Gene3D" id="3.30.565.10">
    <property type="entry name" value="Histidine kinase-like ATPase, C-terminal domain"/>
    <property type="match status" value="1"/>
</dbReference>
<feature type="domain" description="Histidine kinase" evidence="8">
    <location>
        <begin position="150"/>
        <end position="364"/>
    </location>
</feature>
<name>A0ABQ4BFP0_9ACTN</name>
<dbReference type="InterPro" id="IPR036890">
    <property type="entry name" value="HATPase_C_sf"/>
</dbReference>
<dbReference type="Pfam" id="PF02518">
    <property type="entry name" value="HATPase_c"/>
    <property type="match status" value="1"/>
</dbReference>
<evidence type="ECO:0000259" key="8">
    <source>
        <dbReference type="PROSITE" id="PS50109"/>
    </source>
</evidence>
<dbReference type="SUPFAM" id="SSF55874">
    <property type="entry name" value="ATPase domain of HSP90 chaperone/DNA topoisomerase II/histidine kinase"/>
    <property type="match status" value="1"/>
</dbReference>
<dbReference type="SMART" id="SM00387">
    <property type="entry name" value="HATPase_c"/>
    <property type="match status" value="1"/>
</dbReference>
<evidence type="ECO:0000313" key="9">
    <source>
        <dbReference type="EMBL" id="GIE69498.1"/>
    </source>
</evidence>
<reference evidence="9 10" key="1">
    <citation type="submission" date="2021-01" db="EMBL/GenBank/DDBJ databases">
        <title>Whole genome shotgun sequence of Actinoplanes palleronii NBRC 14916.</title>
        <authorList>
            <person name="Komaki H."/>
            <person name="Tamura T."/>
        </authorList>
    </citation>
    <scope>NUCLEOTIDE SEQUENCE [LARGE SCALE GENOMIC DNA]</scope>
    <source>
        <strain evidence="9 10">NBRC 14916</strain>
    </source>
</reference>
<organism evidence="9 10">
    <name type="scientific">Actinoplanes palleronii</name>
    <dbReference type="NCBI Taxonomy" id="113570"/>
    <lineage>
        <taxon>Bacteria</taxon>
        <taxon>Bacillati</taxon>
        <taxon>Actinomycetota</taxon>
        <taxon>Actinomycetes</taxon>
        <taxon>Micromonosporales</taxon>
        <taxon>Micromonosporaceae</taxon>
        <taxon>Actinoplanes</taxon>
    </lineage>
</organism>
<dbReference type="SUPFAM" id="SSF47384">
    <property type="entry name" value="Homodimeric domain of signal transducing histidine kinase"/>
    <property type="match status" value="1"/>
</dbReference>
<keyword evidence="10" id="KW-1185">Reference proteome</keyword>
<dbReference type="InterPro" id="IPR003594">
    <property type="entry name" value="HATPase_dom"/>
</dbReference>
<evidence type="ECO:0000256" key="3">
    <source>
        <dbReference type="ARBA" id="ARBA00012438"/>
    </source>
</evidence>
<dbReference type="PROSITE" id="PS50109">
    <property type="entry name" value="HIS_KIN"/>
    <property type="match status" value="1"/>
</dbReference>
<evidence type="ECO:0000256" key="6">
    <source>
        <dbReference type="ARBA" id="ARBA00023012"/>
    </source>
</evidence>
<comment type="catalytic activity">
    <reaction evidence="1">
        <text>ATP + protein L-histidine = ADP + protein N-phospho-L-histidine.</text>
        <dbReference type="EC" id="2.7.13.3"/>
    </reaction>
</comment>
<dbReference type="InterPro" id="IPR050736">
    <property type="entry name" value="Sensor_HK_Regulatory"/>
</dbReference>
<keyword evidence="4" id="KW-0808">Transferase</keyword>
<dbReference type="EC" id="2.7.13.3" evidence="3"/>
<gene>
    <name evidence="9" type="ORF">Apa02nite_056060</name>
</gene>
<evidence type="ECO:0000256" key="7">
    <source>
        <dbReference type="SAM" id="MobiDB-lite"/>
    </source>
</evidence>
<evidence type="ECO:0000256" key="1">
    <source>
        <dbReference type="ARBA" id="ARBA00000085"/>
    </source>
</evidence>
<comment type="subcellular location">
    <subcellularLocation>
        <location evidence="2">Cell membrane</location>
    </subcellularLocation>
</comment>
<evidence type="ECO:0000256" key="5">
    <source>
        <dbReference type="ARBA" id="ARBA00022777"/>
    </source>
</evidence>
<evidence type="ECO:0000256" key="2">
    <source>
        <dbReference type="ARBA" id="ARBA00004236"/>
    </source>
</evidence>
<feature type="region of interest" description="Disordered" evidence="7">
    <location>
        <begin position="350"/>
        <end position="379"/>
    </location>
</feature>